<gene>
    <name evidence="2" type="ORF">NCLIV_003260</name>
</gene>
<dbReference type="AlphaFoldDB" id="F0V7Z9"/>
<dbReference type="InterPro" id="IPR019562">
    <property type="entry name" value="Micronemal-adhesive-rpt_sia-bd"/>
</dbReference>
<dbReference type="OMA" id="RAGNAYC"/>
<dbReference type="Pfam" id="PF10564">
    <property type="entry name" value="MAR_sialic_bdg"/>
    <property type="match status" value="2"/>
</dbReference>
<name>F0V7Z9_NEOCL</name>
<dbReference type="VEuPathDB" id="ToxoDB:NCLIV_003260"/>
<dbReference type="GeneID" id="13445889"/>
<evidence type="ECO:0000256" key="1">
    <source>
        <dbReference type="SAM" id="MobiDB-lite"/>
    </source>
</evidence>
<dbReference type="Proteomes" id="UP000007494">
    <property type="component" value="Chromosome Ib"/>
</dbReference>
<dbReference type="InParanoid" id="F0V7Z9"/>
<keyword evidence="3" id="KW-1185">Reference proteome</keyword>
<dbReference type="OrthoDB" id="328670at2759"/>
<dbReference type="RefSeq" id="XP_003879875.1">
    <property type="nucleotide sequence ID" value="XM_003879826.1"/>
</dbReference>
<evidence type="ECO:0000313" key="3">
    <source>
        <dbReference type="Proteomes" id="UP000007494"/>
    </source>
</evidence>
<proteinExistence type="predicted"/>
<dbReference type="Gene3D" id="3.90.640.70">
    <property type="match status" value="4"/>
</dbReference>
<organism evidence="2 3">
    <name type="scientific">Neospora caninum (strain Liverpool)</name>
    <dbReference type="NCBI Taxonomy" id="572307"/>
    <lineage>
        <taxon>Eukaryota</taxon>
        <taxon>Sar</taxon>
        <taxon>Alveolata</taxon>
        <taxon>Apicomplexa</taxon>
        <taxon>Conoidasida</taxon>
        <taxon>Coccidia</taxon>
        <taxon>Eucoccidiorida</taxon>
        <taxon>Eimeriorina</taxon>
        <taxon>Sarcocystidae</taxon>
        <taxon>Neospora</taxon>
    </lineage>
</organism>
<dbReference type="EMBL" id="FR823381">
    <property type="protein sequence ID" value="CBZ49840.1"/>
    <property type="molecule type" value="Genomic_DNA"/>
</dbReference>
<dbReference type="eggNOG" id="ENOG502R000">
    <property type="taxonomic scope" value="Eukaryota"/>
</dbReference>
<sequence length="566" mass="62515">MTQAKTVGARLMGVTAYVALAVSLETTAIGAIGSRPGLRLPYEVAGHSGPAYFPEIFDPFVQKEEPATERQPAALSPKTDPRQNQSFQLGGTTAAVSVPEPLTSRRIQPRTPQPTALASCKPLVSQLQQDVDDYCAKQFEQLCAKAVQRKYCTKDPVVGRYDPRARSVEEAWQCHISTENDHRERKVKCVDNCGNLMKCVGDVRSSETIKVAMPRMDDWIKRRKWTYCSRYQQAADALCNLKHHGDIARYDHHGQRWMCLDLGDVALDRISYCADNCGGPTPCAGGLLPRDLPYRSVRRVRHRDMKSAFEAIQPCRNAGDICVPSAVNPPQCLSQGQTVVLQRLVEQQRALDAACQEAMDEECRKGKQTEDCFGLWLARYDIGRIPRETTAWRCYPESRLDFTRLSKCIDGCGNRVSCRGQAAEVSPAVIDFSMLDKIAADMSYCSSYQRAGNAYCAQKHGSGWVARQNCNTYKWACFKLVRLGNLPASVWVGCAGHCGEFVWCPSAGTGAVSDGVQDEDLENVVVAVPDPCLVGETCEPAAQEPAYCSVSRPNPLSKVIMSSVYE</sequence>
<evidence type="ECO:0000313" key="2">
    <source>
        <dbReference type="EMBL" id="CBZ49840.1"/>
    </source>
</evidence>
<reference evidence="3" key="1">
    <citation type="journal article" date="2012" name="PLoS Pathog.">
        <title>Comparative genomics of the apicomplexan parasites Toxoplasma gondii and Neospora caninum: Coccidia differing in host range and transmission strategy.</title>
        <authorList>
            <person name="Reid A.J."/>
            <person name="Vermont S.J."/>
            <person name="Cotton J.A."/>
            <person name="Harris D."/>
            <person name="Hill-Cawthorne G.A."/>
            <person name="Konen-Waisman S."/>
            <person name="Latham S.M."/>
            <person name="Mourier T."/>
            <person name="Norton R."/>
            <person name="Quail M.A."/>
            <person name="Sanders M."/>
            <person name="Shanmugam D."/>
            <person name="Sohal A."/>
            <person name="Wasmuth J.D."/>
            <person name="Brunk B."/>
            <person name="Grigg M.E."/>
            <person name="Howard J.C."/>
            <person name="Parkinson J."/>
            <person name="Roos D.S."/>
            <person name="Trees A.J."/>
            <person name="Berriman M."/>
            <person name="Pain A."/>
            <person name="Wastling J.M."/>
        </authorList>
    </citation>
    <scope>NUCLEOTIDE SEQUENCE [LARGE SCALE GENOMIC DNA]</scope>
    <source>
        <strain evidence="3">Liverpool</strain>
    </source>
</reference>
<protein>
    <submittedName>
        <fullName evidence="2">Putative NcMCP3</fullName>
    </submittedName>
</protein>
<feature type="region of interest" description="Disordered" evidence="1">
    <location>
        <begin position="65"/>
        <end position="86"/>
    </location>
</feature>
<accession>F0V7Z9</accession>